<evidence type="ECO:0000313" key="9">
    <source>
        <dbReference type="EMBL" id="OAA72201.1"/>
    </source>
</evidence>
<evidence type="ECO:0000256" key="2">
    <source>
        <dbReference type="ARBA" id="ARBA00010617"/>
    </source>
</evidence>
<dbReference type="PROSITE" id="PS00086">
    <property type="entry name" value="CYTOCHROME_P450"/>
    <property type="match status" value="1"/>
</dbReference>
<evidence type="ECO:0000256" key="7">
    <source>
        <dbReference type="PIRSR" id="PIRSR602403-1"/>
    </source>
</evidence>
<organism evidence="9 10">
    <name type="scientific">Cordyceps fumosorosea (strain ARSEF 2679)</name>
    <name type="common">Isaria fumosorosea</name>
    <dbReference type="NCBI Taxonomy" id="1081104"/>
    <lineage>
        <taxon>Eukaryota</taxon>
        <taxon>Fungi</taxon>
        <taxon>Dikarya</taxon>
        <taxon>Ascomycota</taxon>
        <taxon>Pezizomycotina</taxon>
        <taxon>Sordariomycetes</taxon>
        <taxon>Hypocreomycetidae</taxon>
        <taxon>Hypocreales</taxon>
        <taxon>Cordycipitaceae</taxon>
        <taxon>Cordyceps</taxon>
    </lineage>
</organism>
<keyword evidence="8" id="KW-0560">Oxidoreductase</keyword>
<evidence type="ECO:0000256" key="5">
    <source>
        <dbReference type="ARBA" id="ARBA00023004"/>
    </source>
</evidence>
<comment type="similarity">
    <text evidence="2 8">Belongs to the cytochrome P450 family.</text>
</comment>
<feature type="binding site" description="axial binding residue" evidence="7">
    <location>
        <position position="354"/>
    </location>
    <ligand>
        <name>heme</name>
        <dbReference type="ChEBI" id="CHEBI:30413"/>
    </ligand>
    <ligandPart>
        <name>Fe</name>
        <dbReference type="ChEBI" id="CHEBI:18248"/>
    </ligandPart>
</feature>
<dbReference type="PANTHER" id="PTHR24305">
    <property type="entry name" value="CYTOCHROME P450"/>
    <property type="match status" value="1"/>
</dbReference>
<evidence type="ECO:0000256" key="8">
    <source>
        <dbReference type="RuleBase" id="RU000461"/>
    </source>
</evidence>
<dbReference type="GO" id="GO:0004497">
    <property type="term" value="F:monooxygenase activity"/>
    <property type="evidence" value="ECO:0007669"/>
    <property type="project" value="UniProtKB-KW"/>
</dbReference>
<evidence type="ECO:0000256" key="6">
    <source>
        <dbReference type="ARBA" id="ARBA00023033"/>
    </source>
</evidence>
<dbReference type="PRINTS" id="PR00465">
    <property type="entry name" value="EP450IV"/>
</dbReference>
<dbReference type="AlphaFoldDB" id="A0A168D5P9"/>
<reference evidence="9 10" key="1">
    <citation type="journal article" date="2016" name="Genome Biol. Evol.">
        <title>Divergent and convergent evolution of fungal pathogenicity.</title>
        <authorList>
            <person name="Shang Y."/>
            <person name="Xiao G."/>
            <person name="Zheng P."/>
            <person name="Cen K."/>
            <person name="Zhan S."/>
            <person name="Wang C."/>
        </authorList>
    </citation>
    <scope>NUCLEOTIDE SEQUENCE [LARGE SCALE GENOMIC DNA]</scope>
    <source>
        <strain evidence="9 10">ARSEF 2679</strain>
    </source>
</reference>
<keyword evidence="10" id="KW-1185">Reference proteome</keyword>
<dbReference type="InterPro" id="IPR036396">
    <property type="entry name" value="Cyt_P450_sf"/>
</dbReference>
<keyword evidence="4 7" id="KW-0479">Metal-binding</keyword>
<dbReference type="EMBL" id="AZHB01000002">
    <property type="protein sequence ID" value="OAA72201.1"/>
    <property type="molecule type" value="Genomic_DNA"/>
</dbReference>
<accession>A0A168D5P9</accession>
<evidence type="ECO:0000256" key="4">
    <source>
        <dbReference type="ARBA" id="ARBA00022723"/>
    </source>
</evidence>
<keyword evidence="3 7" id="KW-0349">Heme</keyword>
<dbReference type="InterPro" id="IPR050121">
    <property type="entry name" value="Cytochrome_P450_monoxygenase"/>
</dbReference>
<dbReference type="GO" id="GO:0020037">
    <property type="term" value="F:heme binding"/>
    <property type="evidence" value="ECO:0007669"/>
    <property type="project" value="InterPro"/>
</dbReference>
<evidence type="ECO:0000313" key="10">
    <source>
        <dbReference type="Proteomes" id="UP000076744"/>
    </source>
</evidence>
<protein>
    <submittedName>
        <fullName evidence="9">Cytochrome P450</fullName>
    </submittedName>
</protein>
<proteinExistence type="inferred from homology"/>
<dbReference type="InterPro" id="IPR017972">
    <property type="entry name" value="Cyt_P450_CS"/>
</dbReference>
<evidence type="ECO:0000256" key="3">
    <source>
        <dbReference type="ARBA" id="ARBA00022617"/>
    </source>
</evidence>
<gene>
    <name evidence="9" type="ORF">ISF_01274</name>
</gene>
<dbReference type="Pfam" id="PF00067">
    <property type="entry name" value="p450"/>
    <property type="match status" value="1"/>
</dbReference>
<dbReference type="PANTHER" id="PTHR24305:SF166">
    <property type="entry name" value="CYTOCHROME P450 12A4, MITOCHONDRIAL-RELATED"/>
    <property type="match status" value="1"/>
</dbReference>
<dbReference type="Proteomes" id="UP000076744">
    <property type="component" value="Unassembled WGS sequence"/>
</dbReference>
<dbReference type="InterPro" id="IPR001128">
    <property type="entry name" value="Cyt_P450"/>
</dbReference>
<dbReference type="GeneID" id="30017566"/>
<comment type="caution">
    <text evidence="9">The sequence shown here is derived from an EMBL/GenBank/DDBJ whole genome shotgun (WGS) entry which is preliminary data.</text>
</comment>
<dbReference type="GO" id="GO:0016705">
    <property type="term" value="F:oxidoreductase activity, acting on paired donors, with incorporation or reduction of molecular oxygen"/>
    <property type="evidence" value="ECO:0007669"/>
    <property type="project" value="InterPro"/>
</dbReference>
<sequence>MPRRRVAPIYARKFVQTNAHVRAIMREMIHHRMLPLFQMTSQCATQAIDILPVLQSYTIDFTVAFVFGLSRGTNFMLNADARDEWLEAYTQSYPADSMFWLQECAAVTKFAQRLGLGGWLLPEGHEAARIFLDEWALGKMRQADYALSLNEGVESKFESGDFPILYDVVKAGLAKSADRDPCFTPDAQEELQLASECFDHIVAARDTFGISFTYILYKISHHPSTQEELHKELLSINSPVLDTASSDRVLPEAPELANLPLLNAVIHEGLRLRNNTPDAEPRLTPRREGGSRIGSLYALPAGIRVGAYGWSLHRDEAVFPDASAWDPRRWMGVDGKNSNPNRYLYAFGHGSRSCVGQQLAMELMRYAVAAIYTNYRTSVADEREYPGDDGFVGGDCREKLHIRFERICDDAQAAI</sequence>
<comment type="cofactor">
    <cofactor evidence="1 7">
        <name>heme</name>
        <dbReference type="ChEBI" id="CHEBI:30413"/>
    </cofactor>
</comment>
<dbReference type="RefSeq" id="XP_018707647.1">
    <property type="nucleotide sequence ID" value="XM_018844881.1"/>
</dbReference>
<evidence type="ECO:0000256" key="1">
    <source>
        <dbReference type="ARBA" id="ARBA00001971"/>
    </source>
</evidence>
<dbReference type="GO" id="GO:0005506">
    <property type="term" value="F:iron ion binding"/>
    <property type="evidence" value="ECO:0007669"/>
    <property type="project" value="InterPro"/>
</dbReference>
<dbReference type="OrthoDB" id="1470350at2759"/>
<dbReference type="Gene3D" id="1.10.630.10">
    <property type="entry name" value="Cytochrome P450"/>
    <property type="match status" value="1"/>
</dbReference>
<dbReference type="SUPFAM" id="SSF48264">
    <property type="entry name" value="Cytochrome P450"/>
    <property type="match status" value="1"/>
</dbReference>
<dbReference type="STRING" id="1081104.A0A168D5P9"/>
<keyword evidence="6 8" id="KW-0503">Monooxygenase</keyword>
<keyword evidence="5 7" id="KW-0408">Iron</keyword>
<dbReference type="InterPro" id="IPR002403">
    <property type="entry name" value="Cyt_P450_E_grp-IV"/>
</dbReference>
<name>A0A168D5P9_CORFA</name>